<dbReference type="NCBIfam" id="NF037959">
    <property type="entry name" value="MFS_SpdSyn"/>
    <property type="match status" value="1"/>
</dbReference>
<dbReference type="Gene3D" id="3.40.50.150">
    <property type="entry name" value="Vaccinia Virus protein VP39"/>
    <property type="match status" value="1"/>
</dbReference>
<evidence type="ECO:0000313" key="3">
    <source>
        <dbReference type="Proteomes" id="UP000700908"/>
    </source>
</evidence>
<dbReference type="InterPro" id="IPR029063">
    <property type="entry name" value="SAM-dependent_MTases_sf"/>
</dbReference>
<dbReference type="EMBL" id="JAIMFO010000009">
    <property type="protein sequence ID" value="MBY4798294.1"/>
    <property type="molecule type" value="Genomic_DNA"/>
</dbReference>
<dbReference type="Proteomes" id="UP000700908">
    <property type="component" value="Unassembled WGS sequence"/>
</dbReference>
<comment type="caution">
    <text evidence="2">The sequence shown here is derived from an EMBL/GenBank/DDBJ whole genome shotgun (WGS) entry which is preliminary data.</text>
</comment>
<gene>
    <name evidence="2" type="ORF">K6V98_08040</name>
</gene>
<evidence type="ECO:0000256" key="1">
    <source>
        <dbReference type="ARBA" id="ARBA00023115"/>
    </source>
</evidence>
<dbReference type="RefSeq" id="WP_222200014.1">
    <property type="nucleotide sequence ID" value="NZ_JAIMFO010000009.1"/>
</dbReference>
<protein>
    <submittedName>
        <fullName evidence="2">Fused MFS/spermidine synthase</fullName>
    </submittedName>
</protein>
<name>A0ABS7MLQ4_9ACTN</name>
<accession>A0ABS7MLQ4</accession>
<proteinExistence type="predicted"/>
<organism evidence="2 3">
    <name type="scientific">Collinsella ureilytica</name>
    <dbReference type="NCBI Taxonomy" id="2869515"/>
    <lineage>
        <taxon>Bacteria</taxon>
        <taxon>Bacillati</taxon>
        <taxon>Actinomycetota</taxon>
        <taxon>Coriobacteriia</taxon>
        <taxon>Coriobacteriales</taxon>
        <taxon>Coriobacteriaceae</taxon>
        <taxon>Collinsella</taxon>
    </lineage>
</organism>
<dbReference type="PANTHER" id="PTHR43317">
    <property type="entry name" value="THERMOSPERMINE SYNTHASE ACAULIS5"/>
    <property type="match status" value="1"/>
</dbReference>
<dbReference type="SUPFAM" id="SSF53335">
    <property type="entry name" value="S-adenosyl-L-methionine-dependent methyltransferases"/>
    <property type="match status" value="1"/>
</dbReference>
<dbReference type="PANTHER" id="PTHR43317:SF1">
    <property type="entry name" value="THERMOSPERMINE SYNTHASE ACAULIS5"/>
    <property type="match status" value="1"/>
</dbReference>
<reference evidence="2 3" key="1">
    <citation type="submission" date="2021-08" db="EMBL/GenBank/DDBJ databases">
        <title>Collinsella faecalis sp. nov. isolated from swine faeces.</title>
        <authorList>
            <person name="Oh B.S."/>
            <person name="Lee J.H."/>
        </authorList>
    </citation>
    <scope>NUCLEOTIDE SEQUENCE [LARGE SCALE GENOMIC DNA]</scope>
    <source>
        <strain evidence="2 3">AGMB00827</strain>
    </source>
</reference>
<keyword evidence="3" id="KW-1185">Reference proteome</keyword>
<evidence type="ECO:0000313" key="2">
    <source>
        <dbReference type="EMBL" id="MBY4798294.1"/>
    </source>
</evidence>
<keyword evidence="1" id="KW-0620">Polyamine biosynthesis</keyword>
<sequence length="310" mass="33579">MDKGMKGAIAAGVVAAGTLIGAAAISLARRHTLQVVRMSSGSARVHMVESEDGCRARVLSQGGVFQSATYLDERRFDPVFAYIKGFDACLVARPQEEPFRVLVVGGGGFSYPKHLLSTQAPVALDVIEPEPAIIRAARSWFFLDELERTLTDESQAEKNSLRIFAEEGRALLERGCAQVFSSTVSSEQEVCLPHYHAIIVDAFAGAQPVADLHTVEGVQVLASYLEPGGVHFTNVALSQGGDYTFLRNLVSTMREVYKYVHVIAASDPVWSDTENYIVAASNTAYAFDHEVAYDDEFLGTSMYDGDAGGK</sequence>